<reference evidence="1 2" key="1">
    <citation type="submission" date="2016-09" db="EMBL/GenBank/DDBJ databases">
        <title>Draft genome sequence of the soil isolate, Lysinibacillus fusiformis M5, a potential hypoxanthine producer.</title>
        <authorList>
            <person name="Gallegos-Monterrosa R."/>
            <person name="Maroti G."/>
            <person name="Balint B."/>
            <person name="Kovacs A.T."/>
        </authorList>
    </citation>
    <scope>NUCLEOTIDE SEQUENCE [LARGE SCALE GENOMIC DNA]</scope>
    <source>
        <strain evidence="1 2">M5</strain>
    </source>
</reference>
<evidence type="ECO:0000313" key="1">
    <source>
        <dbReference type="EMBL" id="ODV56094.1"/>
    </source>
</evidence>
<organism evidence="1 2">
    <name type="scientific">Lysinibacillus fusiformis</name>
    <dbReference type="NCBI Taxonomy" id="28031"/>
    <lineage>
        <taxon>Bacteria</taxon>
        <taxon>Bacillati</taxon>
        <taxon>Bacillota</taxon>
        <taxon>Bacilli</taxon>
        <taxon>Bacillales</taxon>
        <taxon>Bacillaceae</taxon>
        <taxon>Lysinibacillus</taxon>
    </lineage>
</organism>
<comment type="caution">
    <text evidence="1">The sequence shown here is derived from an EMBL/GenBank/DDBJ whole genome shotgun (WGS) entry which is preliminary data.</text>
</comment>
<name>A0A1E4R6K9_9BACI</name>
<proteinExistence type="predicted"/>
<gene>
    <name evidence="1" type="ORF">BG258_09350</name>
</gene>
<accession>A0A1E4R6K9</accession>
<dbReference type="EMBL" id="MECQ01000001">
    <property type="protein sequence ID" value="ODV56094.1"/>
    <property type="molecule type" value="Genomic_DNA"/>
</dbReference>
<evidence type="ECO:0000313" key="2">
    <source>
        <dbReference type="Proteomes" id="UP000094784"/>
    </source>
</evidence>
<dbReference type="AlphaFoldDB" id="A0A1E4R6K9"/>
<sequence length="60" mass="7003">MVIYYKGKQIKVVKENEAERLLAKIREAEQQTIEVQLLLAKMTGNFKRGNEKIGKHKRGF</sequence>
<dbReference type="Proteomes" id="UP000094784">
    <property type="component" value="Unassembled WGS sequence"/>
</dbReference>
<protein>
    <submittedName>
        <fullName evidence="1">Uncharacterized protein</fullName>
    </submittedName>
</protein>